<feature type="transmembrane region" description="Helical" evidence="1">
    <location>
        <begin position="278"/>
        <end position="297"/>
    </location>
</feature>
<reference evidence="2 3" key="1">
    <citation type="submission" date="2021-10" db="EMBL/GenBank/DDBJ databases">
        <authorList>
            <person name="Criscuolo A."/>
        </authorList>
    </citation>
    <scope>NUCLEOTIDE SEQUENCE [LARGE SCALE GENOMIC DNA]</scope>
    <source>
        <strain evidence="3">CIP 111899</strain>
    </source>
</reference>
<dbReference type="RefSeq" id="WP_230575256.1">
    <property type="nucleotide sequence ID" value="NZ_CAKJTI010000010.1"/>
</dbReference>
<gene>
    <name evidence="2" type="ORF">BACCIP111899_02353</name>
</gene>
<feature type="transmembrane region" description="Helical" evidence="1">
    <location>
        <begin position="185"/>
        <end position="203"/>
    </location>
</feature>
<proteinExistence type="predicted"/>
<organism evidence="2 3">
    <name type="scientific">Bacillus rhizoplanae</name>
    <dbReference type="NCBI Taxonomy" id="2880966"/>
    <lineage>
        <taxon>Bacteria</taxon>
        <taxon>Bacillati</taxon>
        <taxon>Bacillota</taxon>
        <taxon>Bacilli</taxon>
        <taxon>Bacillales</taxon>
        <taxon>Bacillaceae</taxon>
        <taxon>Bacillus</taxon>
    </lineage>
</organism>
<accession>A0ABM8YBK9</accession>
<evidence type="ECO:0000313" key="2">
    <source>
        <dbReference type="EMBL" id="CAG9613158.1"/>
    </source>
</evidence>
<sequence length="399" mass="47208">MTIETIWNDRFQQHLQKITMYFARIASGLIYSFLLLLCVGGYYYAKFLRSFPSESVALTIVTILLTVILTRSPIRTLLQKPDILYLLPIEEKLAYYFKRSLLYSYIIQLFPLLCVVLIITPLAQQSLHTTPAFLCGALVILAFIKWWNMYLHWTYRRTESISHWLLIRIFCNAAITYTMFQFTSIMIIGSILLFITLLFLYTINKRKRHIHWEYLIEQEEKMDMRFYQFIHFFTDVPQIKQQVKQRKWLTVWIERLLYQKRSPFLYLYSLSFLRANDYLGIYIRLTVVGCIVLYYIPTFIGKGIITLCTLYISALQLRALWNYFSGNIIVALYPTSLIERKRSFIALVFRVTIVQLTFFSIMVLLSTGYLLFTLLLLGGSVLFIHFIVLKKAKTYISTL</sequence>
<evidence type="ECO:0000313" key="3">
    <source>
        <dbReference type="Proteomes" id="UP000789423"/>
    </source>
</evidence>
<dbReference type="EMBL" id="CAKJTI010000010">
    <property type="protein sequence ID" value="CAG9613158.1"/>
    <property type="molecule type" value="Genomic_DNA"/>
</dbReference>
<dbReference type="PIRSF" id="PIRSF037259">
    <property type="entry name" value="EcsB_ABC"/>
    <property type="match status" value="1"/>
</dbReference>
<feature type="transmembrane region" description="Helical" evidence="1">
    <location>
        <begin position="161"/>
        <end position="179"/>
    </location>
</feature>
<dbReference type="Pfam" id="PF05975">
    <property type="entry name" value="EcsB"/>
    <property type="match status" value="1"/>
</dbReference>
<feature type="transmembrane region" description="Helical" evidence="1">
    <location>
        <begin position="344"/>
        <end position="363"/>
    </location>
</feature>
<name>A0ABM8YBK9_9BACI</name>
<feature type="transmembrane region" description="Helical" evidence="1">
    <location>
        <begin position="51"/>
        <end position="70"/>
    </location>
</feature>
<feature type="transmembrane region" description="Helical" evidence="1">
    <location>
        <begin position="129"/>
        <end position="149"/>
    </location>
</feature>
<protein>
    <recommendedName>
        <fullName evidence="4">ABC-2 type transport system permease protein</fullName>
    </recommendedName>
</protein>
<feature type="transmembrane region" description="Helical" evidence="1">
    <location>
        <begin position="21"/>
        <end position="45"/>
    </location>
</feature>
<evidence type="ECO:0000256" key="1">
    <source>
        <dbReference type="SAM" id="Phobius"/>
    </source>
</evidence>
<keyword evidence="1" id="KW-0812">Transmembrane</keyword>
<dbReference type="InterPro" id="IPR010288">
    <property type="entry name" value="EcsB_ABC"/>
</dbReference>
<feature type="transmembrane region" description="Helical" evidence="1">
    <location>
        <begin position="369"/>
        <end position="389"/>
    </location>
</feature>
<keyword evidence="3" id="KW-1185">Reference proteome</keyword>
<evidence type="ECO:0008006" key="4">
    <source>
        <dbReference type="Google" id="ProtNLM"/>
    </source>
</evidence>
<dbReference type="Proteomes" id="UP000789423">
    <property type="component" value="Unassembled WGS sequence"/>
</dbReference>
<keyword evidence="1" id="KW-1133">Transmembrane helix</keyword>
<feature type="transmembrane region" description="Helical" evidence="1">
    <location>
        <begin position="102"/>
        <end position="123"/>
    </location>
</feature>
<keyword evidence="1" id="KW-0472">Membrane</keyword>
<comment type="caution">
    <text evidence="2">The sequence shown here is derived from an EMBL/GenBank/DDBJ whole genome shotgun (WGS) entry which is preliminary data.</text>
</comment>